<feature type="transmembrane region" description="Helical" evidence="6">
    <location>
        <begin position="224"/>
        <end position="249"/>
    </location>
</feature>
<protein>
    <submittedName>
        <fullName evidence="8">Neuropeptide Y receptor</fullName>
    </submittedName>
</protein>
<keyword evidence="2 6" id="KW-0812">Transmembrane</keyword>
<name>A0A068YAX1_ECHMU</name>
<proteinExistence type="predicted"/>
<evidence type="ECO:0000256" key="6">
    <source>
        <dbReference type="SAM" id="Phobius"/>
    </source>
</evidence>
<feature type="transmembrane region" description="Helical" evidence="6">
    <location>
        <begin position="115"/>
        <end position="142"/>
    </location>
</feature>
<evidence type="ECO:0000256" key="5">
    <source>
        <dbReference type="SAM" id="MobiDB-lite"/>
    </source>
</evidence>
<evidence type="ECO:0000256" key="3">
    <source>
        <dbReference type="ARBA" id="ARBA00022989"/>
    </source>
</evidence>
<feature type="transmembrane region" description="Helical" evidence="6">
    <location>
        <begin position="84"/>
        <end position="103"/>
    </location>
</feature>
<dbReference type="InterPro" id="IPR000276">
    <property type="entry name" value="GPCR_Rhodpsn"/>
</dbReference>
<reference evidence="8" key="1">
    <citation type="journal article" date="2013" name="Nature">
        <title>The genomes of four tapeworm species reveal adaptations to parasitism.</title>
        <authorList>
            <person name="Tsai I.J."/>
            <person name="Zarowiecki M."/>
            <person name="Holroyd N."/>
            <person name="Garciarrubio A."/>
            <person name="Sanchez-Flores A."/>
            <person name="Brooks K.L."/>
            <person name="Tracey A."/>
            <person name="Bobes R.J."/>
            <person name="Fragoso G."/>
            <person name="Sciutto E."/>
            <person name="Aslett M."/>
            <person name="Beasley H."/>
            <person name="Bennett H.M."/>
            <person name="Cai J."/>
            <person name="Camicia F."/>
            <person name="Clark R."/>
            <person name="Cucher M."/>
            <person name="De Silva N."/>
            <person name="Day T.A."/>
            <person name="Deplazes P."/>
            <person name="Estrada K."/>
            <person name="Fernandez C."/>
            <person name="Holland P.W."/>
            <person name="Hou J."/>
            <person name="Hu S."/>
            <person name="Huckvale T."/>
            <person name="Hung S.S."/>
            <person name="Kamenetzky L."/>
            <person name="Keane J.A."/>
            <person name="Kiss F."/>
            <person name="Koziol U."/>
            <person name="Lambert O."/>
            <person name="Liu K."/>
            <person name="Luo X."/>
            <person name="Luo Y."/>
            <person name="Macchiaroli N."/>
            <person name="Nichol S."/>
            <person name="Paps J."/>
            <person name="Parkinson J."/>
            <person name="Pouchkina-Stantcheva N."/>
            <person name="Riddiford N."/>
            <person name="Rosenzvit M."/>
            <person name="Salinas G."/>
            <person name="Wasmuth J.D."/>
            <person name="Zamanian M."/>
            <person name="Zheng Y."/>
            <person name="Cai X."/>
            <person name="Soberon X."/>
            <person name="Olson P.D."/>
            <person name="Laclette J.P."/>
            <person name="Brehm K."/>
            <person name="Berriman M."/>
            <person name="Garciarrubio A."/>
            <person name="Bobes R.J."/>
            <person name="Fragoso G."/>
            <person name="Sanchez-Flores A."/>
            <person name="Estrada K."/>
            <person name="Cevallos M.A."/>
            <person name="Morett E."/>
            <person name="Gonzalez V."/>
            <person name="Portillo T."/>
            <person name="Ochoa-Leyva A."/>
            <person name="Jose M.V."/>
            <person name="Sciutto E."/>
            <person name="Landa A."/>
            <person name="Jimenez L."/>
            <person name="Valdes V."/>
            <person name="Carrero J.C."/>
            <person name="Larralde C."/>
            <person name="Morales-Montor J."/>
            <person name="Limon-Lason J."/>
            <person name="Soberon X."/>
            <person name="Laclette J.P."/>
        </authorList>
    </citation>
    <scope>NUCLEOTIDE SEQUENCE [LARGE SCALE GENOMIC DNA]</scope>
</reference>
<evidence type="ECO:0000256" key="4">
    <source>
        <dbReference type="ARBA" id="ARBA00023136"/>
    </source>
</evidence>
<dbReference type="STRING" id="6211.A0A068YAX1"/>
<accession>A0A068YAX1</accession>
<dbReference type="GO" id="GO:0016020">
    <property type="term" value="C:membrane"/>
    <property type="evidence" value="ECO:0007669"/>
    <property type="project" value="UniProtKB-SubCell"/>
</dbReference>
<dbReference type="Pfam" id="PF00001">
    <property type="entry name" value="7tm_1"/>
    <property type="match status" value="1"/>
</dbReference>
<keyword evidence="4 6" id="KW-0472">Membrane</keyword>
<dbReference type="Gene3D" id="1.20.1070.10">
    <property type="entry name" value="Rhodopsin 7-helix transmembrane proteins"/>
    <property type="match status" value="1"/>
</dbReference>
<dbReference type="OrthoDB" id="6276488at2759"/>
<evidence type="ECO:0000256" key="1">
    <source>
        <dbReference type="ARBA" id="ARBA00004370"/>
    </source>
</evidence>
<dbReference type="PROSITE" id="PS50262">
    <property type="entry name" value="G_PROTEIN_RECEP_F1_2"/>
    <property type="match status" value="1"/>
</dbReference>
<feature type="compositionally biased region" description="Low complexity" evidence="5">
    <location>
        <begin position="270"/>
        <end position="284"/>
    </location>
</feature>
<gene>
    <name evidence="8" type="ORF">EmuJ_000687200</name>
</gene>
<dbReference type="Proteomes" id="UP000017246">
    <property type="component" value="Unassembled WGS sequence"/>
</dbReference>
<dbReference type="InterPro" id="IPR017452">
    <property type="entry name" value="GPCR_Rhodpsn_7TM"/>
</dbReference>
<evidence type="ECO:0000256" key="2">
    <source>
        <dbReference type="ARBA" id="ARBA00022692"/>
    </source>
</evidence>
<sequence>MLPEDKIAVPISVSLNFTADFLGNNTSPEPIGFCCDTSKNVVKILLTAVACLGLVTNCMIVIVLTQLRGSHPVGGGERSARFNLLGLAIADFCICLSTLPLIYSKRTYKKSDIMLYYTLFGPGLVSTFLTVSAWMVVLVSILRYLAVCWPLKSRFYLRCRSVIYAIVSIYFAAFIFNFPLFLQYDYEEIVPFEHETQLMGDIKFVHIVDRIYPHSDLLKDIYNIAYIICTNVGPFIVVLVTNISVIVACKRSQIICENFGNAEQLRLTRPPTSSSVSSPNNQQPETSHLQNVFNAQPPSTTSQQRTIQRCHNLRPRALHRVTPLLLAVIFAFLLLSTPFGIVQFVCLKLIDKIGHRISENNQLLQQYFILNRLLEWTNFLQVFGCAVNFFLYFMVSQTFRRTTRRTFHRILQRFRRRRGLSHLCAYIFSVCCCEERRSCKNEAYIVRVYSPIECKNHQRHARPVKPLPLYHERNLMSPHLDLQQHLCPKSKSSGSANSVTKAAERIELQMQEGNSTEFEVFSCTETVLGEREIYIIKVEELPTVINNRIPCLLLLMWYPESFLKKKKS</sequence>
<organism evidence="8 9">
    <name type="scientific">Echinococcus multilocularis</name>
    <name type="common">Fox tapeworm</name>
    <dbReference type="NCBI Taxonomy" id="6211"/>
    <lineage>
        <taxon>Eukaryota</taxon>
        <taxon>Metazoa</taxon>
        <taxon>Spiralia</taxon>
        <taxon>Lophotrochozoa</taxon>
        <taxon>Platyhelminthes</taxon>
        <taxon>Cestoda</taxon>
        <taxon>Eucestoda</taxon>
        <taxon>Cyclophyllidea</taxon>
        <taxon>Taeniidae</taxon>
        <taxon>Echinococcus</taxon>
    </lineage>
</organism>
<dbReference type="eggNOG" id="KOG3656">
    <property type="taxonomic scope" value="Eukaryota"/>
</dbReference>
<dbReference type="EMBL" id="LN902843">
    <property type="protein sequence ID" value="CDS39369.1"/>
    <property type="molecule type" value="Genomic_DNA"/>
</dbReference>
<dbReference type="SUPFAM" id="SSF81321">
    <property type="entry name" value="Family A G protein-coupled receptor-like"/>
    <property type="match status" value="1"/>
</dbReference>
<evidence type="ECO:0000259" key="7">
    <source>
        <dbReference type="PROSITE" id="PS50262"/>
    </source>
</evidence>
<dbReference type="OMA" id="CCEERRS"/>
<feature type="region of interest" description="Disordered" evidence="5">
    <location>
        <begin position="267"/>
        <end position="303"/>
    </location>
</feature>
<dbReference type="PANTHER" id="PTHR46641">
    <property type="entry name" value="FMRFAMIDE RECEPTOR-RELATED"/>
    <property type="match status" value="1"/>
</dbReference>
<feature type="transmembrane region" description="Helical" evidence="6">
    <location>
        <begin position="162"/>
        <end position="182"/>
    </location>
</feature>
<feature type="transmembrane region" description="Helical" evidence="6">
    <location>
        <begin position="324"/>
        <end position="350"/>
    </location>
</feature>
<dbReference type="PRINTS" id="PR00237">
    <property type="entry name" value="GPCRRHODOPSN"/>
</dbReference>
<keyword evidence="9" id="KW-1185">Reference proteome</keyword>
<dbReference type="AlphaFoldDB" id="A0A068YAX1"/>
<evidence type="ECO:0000313" key="8">
    <source>
        <dbReference type="EMBL" id="CDS39369.1"/>
    </source>
</evidence>
<dbReference type="GO" id="GO:0004930">
    <property type="term" value="F:G protein-coupled receptor activity"/>
    <property type="evidence" value="ECO:0007669"/>
    <property type="project" value="InterPro"/>
</dbReference>
<feature type="transmembrane region" description="Helical" evidence="6">
    <location>
        <begin position="44"/>
        <end position="64"/>
    </location>
</feature>
<dbReference type="PANTHER" id="PTHR46641:SF2">
    <property type="entry name" value="FMRFAMIDE RECEPTOR"/>
    <property type="match status" value="1"/>
</dbReference>
<feature type="domain" description="G-protein coupled receptors family 1 profile" evidence="7">
    <location>
        <begin position="56"/>
        <end position="392"/>
    </location>
</feature>
<dbReference type="CDD" id="cd14978">
    <property type="entry name" value="7tmA_FMRFamide_R-like"/>
    <property type="match status" value="1"/>
</dbReference>
<evidence type="ECO:0000313" key="9">
    <source>
        <dbReference type="Proteomes" id="UP000017246"/>
    </source>
</evidence>
<dbReference type="InterPro" id="IPR052954">
    <property type="entry name" value="GPCR-Ligand_Int"/>
</dbReference>
<keyword evidence="8" id="KW-0675">Receptor</keyword>
<comment type="subcellular location">
    <subcellularLocation>
        <location evidence="1">Membrane</location>
    </subcellularLocation>
</comment>
<keyword evidence="3 6" id="KW-1133">Transmembrane helix</keyword>
<reference evidence="8" key="2">
    <citation type="submission" date="2015-11" db="EMBL/GenBank/DDBJ databases">
        <authorList>
            <person name="Zhang Y."/>
            <person name="Guo Z."/>
        </authorList>
    </citation>
    <scope>NUCLEOTIDE SEQUENCE</scope>
</reference>
<feature type="transmembrane region" description="Helical" evidence="6">
    <location>
        <begin position="376"/>
        <end position="395"/>
    </location>
</feature>
<feature type="compositionally biased region" description="Polar residues" evidence="5">
    <location>
        <begin position="285"/>
        <end position="303"/>
    </location>
</feature>